<dbReference type="GO" id="GO:0016878">
    <property type="term" value="F:acid-thiol ligase activity"/>
    <property type="evidence" value="ECO:0007669"/>
    <property type="project" value="UniProtKB-ARBA"/>
</dbReference>
<evidence type="ECO:0000256" key="2">
    <source>
        <dbReference type="ARBA" id="ARBA00022598"/>
    </source>
</evidence>
<dbReference type="eggNOG" id="COG0318">
    <property type="taxonomic scope" value="Bacteria"/>
</dbReference>
<reference evidence="5 6" key="1">
    <citation type="submission" date="2014-06" db="EMBL/GenBank/DDBJ databases">
        <title>Draft genome sequence of Paenibacillus sp. MSt1.</title>
        <authorList>
            <person name="Aw Y.K."/>
            <person name="Ong K.S."/>
            <person name="Gan H.M."/>
            <person name="Lee S.M."/>
        </authorList>
    </citation>
    <scope>NUCLEOTIDE SEQUENCE [LARGE SCALE GENOMIC DNA]</scope>
    <source>
        <strain evidence="5 6">MSt1</strain>
    </source>
</reference>
<dbReference type="InterPro" id="IPR020845">
    <property type="entry name" value="AMP-binding_CS"/>
</dbReference>
<feature type="domain" description="AMP-dependent synthetase/ligase" evidence="3">
    <location>
        <begin position="9"/>
        <end position="361"/>
    </location>
</feature>
<name>A0A081P0N6_9BACL</name>
<evidence type="ECO:0000313" key="6">
    <source>
        <dbReference type="Proteomes" id="UP000028123"/>
    </source>
</evidence>
<dbReference type="Gene3D" id="3.40.50.12780">
    <property type="entry name" value="N-terminal domain of ligase-like"/>
    <property type="match status" value="1"/>
</dbReference>
<dbReference type="InterPro" id="IPR025110">
    <property type="entry name" value="AMP-bd_C"/>
</dbReference>
<evidence type="ECO:0008006" key="7">
    <source>
        <dbReference type="Google" id="ProtNLM"/>
    </source>
</evidence>
<evidence type="ECO:0000259" key="4">
    <source>
        <dbReference type="Pfam" id="PF13193"/>
    </source>
</evidence>
<accession>A0A081P0N6</accession>
<dbReference type="Proteomes" id="UP000028123">
    <property type="component" value="Unassembled WGS sequence"/>
</dbReference>
<dbReference type="PANTHER" id="PTHR43767:SF1">
    <property type="entry name" value="NONRIBOSOMAL PEPTIDE SYNTHASE PES1 (EUROFUNG)-RELATED"/>
    <property type="match status" value="1"/>
</dbReference>
<protein>
    <recommendedName>
        <fullName evidence="7">O-succinylbenzoate--CoA ligase</fullName>
    </recommendedName>
</protein>
<dbReference type="FunFam" id="3.30.300.30:FF:000008">
    <property type="entry name" value="2,3-dihydroxybenzoate-AMP ligase"/>
    <property type="match status" value="1"/>
</dbReference>
<dbReference type="EMBL" id="JNVM01000017">
    <property type="protein sequence ID" value="KEQ24259.1"/>
    <property type="molecule type" value="Genomic_DNA"/>
</dbReference>
<dbReference type="Pfam" id="PF13193">
    <property type="entry name" value="AMP-binding_C"/>
    <property type="match status" value="1"/>
</dbReference>
<dbReference type="OrthoDB" id="9757771at2"/>
<keyword evidence="2" id="KW-0436">Ligase</keyword>
<dbReference type="InterPro" id="IPR050237">
    <property type="entry name" value="ATP-dep_AMP-bd_enzyme"/>
</dbReference>
<dbReference type="PROSITE" id="PS00455">
    <property type="entry name" value="AMP_BINDING"/>
    <property type="match status" value="1"/>
</dbReference>
<dbReference type="RefSeq" id="WP_036686604.1">
    <property type="nucleotide sequence ID" value="NZ_JNVM01000017.1"/>
</dbReference>
<dbReference type="InterPro" id="IPR045851">
    <property type="entry name" value="AMP-bd_C_sf"/>
</dbReference>
<feature type="domain" description="AMP-binding enzyme C-terminal" evidence="4">
    <location>
        <begin position="412"/>
        <end position="485"/>
    </location>
</feature>
<dbReference type="PANTHER" id="PTHR43767">
    <property type="entry name" value="LONG-CHAIN-FATTY-ACID--COA LIGASE"/>
    <property type="match status" value="1"/>
</dbReference>
<keyword evidence="6" id="KW-1185">Reference proteome</keyword>
<dbReference type="InterPro" id="IPR000873">
    <property type="entry name" value="AMP-dep_synth/lig_dom"/>
</dbReference>
<dbReference type="AlphaFoldDB" id="A0A081P0N6"/>
<dbReference type="SUPFAM" id="SSF56801">
    <property type="entry name" value="Acetyl-CoA synthetase-like"/>
    <property type="match status" value="1"/>
</dbReference>
<dbReference type="InterPro" id="IPR042099">
    <property type="entry name" value="ANL_N_sf"/>
</dbReference>
<evidence type="ECO:0000256" key="1">
    <source>
        <dbReference type="ARBA" id="ARBA00006432"/>
    </source>
</evidence>
<evidence type="ECO:0000259" key="3">
    <source>
        <dbReference type="Pfam" id="PF00501"/>
    </source>
</evidence>
<proteinExistence type="inferred from homology"/>
<sequence>MGATIHGVLERNARKFPDKDAFITASNRLTYGDMNRIVNRLARYLLDEGVQRGDRIAVMSRNNEHFFYAFFACMKIGSIPMPMNIRLTPAELRAIFQNSNANGVLYENELSETVAALKSGSSLKHCFSIQESAEASAIFSGENLNMQMDSRDVCEILFTSGTTGTPKGVVFNHERILAIAAAVSANFSLSHKDSMLTLMPLSHSAPLNTFFMSGYYCGASHVIGDFTPKGFLNWIHQEKTTFSFAAPVAYLLAAKDSDLSSYDLSSMRVFAYGGGPLALASYHQVKKAFRNENFYQVYGLTEAGPNGILLYPEEHLEKAGSIGKHPAVNMEIRVARPDGTDSAPHEYGEIILSGDSLMLEYDNNPEETNAAIKEGWLYTGDIAYRDEDGYIYIVDRKKDVIISGGMNIYPREVEEVLAKHDAVLESCVVGVPHEEWGETVKAVLVLKENVTEKELCAFAAEHLAKFKCPRIYSFVDELPRNASGKILKQQVKRDCSLSRSYR</sequence>
<dbReference type="Gene3D" id="3.30.300.30">
    <property type="match status" value="1"/>
</dbReference>
<dbReference type="Pfam" id="PF00501">
    <property type="entry name" value="AMP-binding"/>
    <property type="match status" value="1"/>
</dbReference>
<comment type="similarity">
    <text evidence="1">Belongs to the ATP-dependent AMP-binding enzyme family.</text>
</comment>
<evidence type="ECO:0000313" key="5">
    <source>
        <dbReference type="EMBL" id="KEQ24259.1"/>
    </source>
</evidence>
<comment type="caution">
    <text evidence="5">The sequence shown here is derived from an EMBL/GenBank/DDBJ whole genome shotgun (WGS) entry which is preliminary data.</text>
</comment>
<organism evidence="5 6">
    <name type="scientific">Paenibacillus tyrfis</name>
    <dbReference type="NCBI Taxonomy" id="1501230"/>
    <lineage>
        <taxon>Bacteria</taxon>
        <taxon>Bacillati</taxon>
        <taxon>Bacillota</taxon>
        <taxon>Bacilli</taxon>
        <taxon>Bacillales</taxon>
        <taxon>Paenibacillaceae</taxon>
        <taxon>Paenibacillus</taxon>
    </lineage>
</organism>
<gene>
    <name evidence="5" type="ORF">ET33_11280</name>
</gene>